<evidence type="ECO:0000313" key="3">
    <source>
        <dbReference type="Proteomes" id="UP000284543"/>
    </source>
</evidence>
<keyword evidence="1" id="KW-1133">Transmembrane helix</keyword>
<keyword evidence="1" id="KW-0812">Transmembrane</keyword>
<reference evidence="2 3" key="1">
    <citation type="submission" date="2018-08" db="EMBL/GenBank/DDBJ databases">
        <title>A genome reference for cultivated species of the human gut microbiota.</title>
        <authorList>
            <person name="Zou Y."/>
            <person name="Xue W."/>
            <person name="Luo G."/>
        </authorList>
    </citation>
    <scope>NUCLEOTIDE SEQUENCE [LARGE SCALE GENOMIC DNA]</scope>
    <source>
        <strain evidence="2 3">AF14-18</strain>
    </source>
</reference>
<sequence length="71" mass="8186">MVSNKNILPKIIFLWFILPAPLLSAKTSLILVYSFFALIFIKFIKGINQIIMPLMTQNIIIFNSKLIKIFS</sequence>
<evidence type="ECO:0000313" key="2">
    <source>
        <dbReference type="EMBL" id="RGV72795.1"/>
    </source>
</evidence>
<protein>
    <submittedName>
        <fullName evidence="2">Uncharacterized protein</fullName>
    </submittedName>
</protein>
<feature type="transmembrane region" description="Helical" evidence="1">
    <location>
        <begin position="12"/>
        <end position="41"/>
    </location>
</feature>
<comment type="caution">
    <text evidence="2">The sequence shown here is derived from an EMBL/GenBank/DDBJ whole genome shotgun (WGS) entry which is preliminary data.</text>
</comment>
<keyword evidence="1" id="KW-0472">Membrane</keyword>
<dbReference type="AlphaFoldDB" id="A0A412YYU3"/>
<proteinExistence type="predicted"/>
<accession>A0A412YYU3</accession>
<evidence type="ECO:0000256" key="1">
    <source>
        <dbReference type="SAM" id="Phobius"/>
    </source>
</evidence>
<name>A0A412YYU3_9FIRM</name>
<gene>
    <name evidence="2" type="ORF">DWW02_22570</name>
</gene>
<organism evidence="2 3">
    <name type="scientific">Enterocloster bolteae</name>
    <dbReference type="NCBI Taxonomy" id="208479"/>
    <lineage>
        <taxon>Bacteria</taxon>
        <taxon>Bacillati</taxon>
        <taxon>Bacillota</taxon>
        <taxon>Clostridia</taxon>
        <taxon>Lachnospirales</taxon>
        <taxon>Lachnospiraceae</taxon>
        <taxon>Enterocloster</taxon>
    </lineage>
</organism>
<dbReference type="EMBL" id="QRZM01000012">
    <property type="protein sequence ID" value="RGV72795.1"/>
    <property type="molecule type" value="Genomic_DNA"/>
</dbReference>
<dbReference type="Proteomes" id="UP000284543">
    <property type="component" value="Unassembled WGS sequence"/>
</dbReference>